<keyword evidence="1" id="KW-0472">Membrane</keyword>
<feature type="transmembrane region" description="Helical" evidence="1">
    <location>
        <begin position="181"/>
        <end position="199"/>
    </location>
</feature>
<keyword evidence="1" id="KW-1133">Transmembrane helix</keyword>
<evidence type="ECO:0000313" key="2">
    <source>
        <dbReference type="EMBL" id="NMC61963.1"/>
    </source>
</evidence>
<gene>
    <name evidence="2" type="ORF">GYA55_02215</name>
</gene>
<feature type="transmembrane region" description="Helical" evidence="1">
    <location>
        <begin position="148"/>
        <end position="175"/>
    </location>
</feature>
<feature type="transmembrane region" description="Helical" evidence="1">
    <location>
        <begin position="39"/>
        <end position="58"/>
    </location>
</feature>
<feature type="transmembrane region" description="Helical" evidence="1">
    <location>
        <begin position="117"/>
        <end position="136"/>
    </location>
</feature>
<organism evidence="2 3">
    <name type="scientific">SAR324 cluster bacterium</name>
    <dbReference type="NCBI Taxonomy" id="2024889"/>
    <lineage>
        <taxon>Bacteria</taxon>
        <taxon>Deltaproteobacteria</taxon>
        <taxon>SAR324 cluster</taxon>
    </lineage>
</organism>
<evidence type="ECO:0000256" key="1">
    <source>
        <dbReference type="SAM" id="Phobius"/>
    </source>
</evidence>
<dbReference type="AlphaFoldDB" id="A0A7X9IIE4"/>
<evidence type="ECO:0000313" key="3">
    <source>
        <dbReference type="Proteomes" id="UP000524246"/>
    </source>
</evidence>
<dbReference type="Proteomes" id="UP000524246">
    <property type="component" value="Unassembled WGS sequence"/>
</dbReference>
<name>A0A7X9IIE4_9DELT</name>
<keyword evidence="1" id="KW-0812">Transmembrane</keyword>
<reference evidence="2 3" key="1">
    <citation type="journal article" date="2020" name="Biotechnol. Biofuels">
        <title>New insights from the biogas microbiome by comprehensive genome-resolved metagenomics of nearly 1600 species originating from multiple anaerobic digesters.</title>
        <authorList>
            <person name="Campanaro S."/>
            <person name="Treu L."/>
            <person name="Rodriguez-R L.M."/>
            <person name="Kovalovszki A."/>
            <person name="Ziels R.M."/>
            <person name="Maus I."/>
            <person name="Zhu X."/>
            <person name="Kougias P.G."/>
            <person name="Basile A."/>
            <person name="Luo G."/>
            <person name="Schluter A."/>
            <person name="Konstantinidis K.T."/>
            <person name="Angelidaki I."/>
        </authorList>
    </citation>
    <scope>NUCLEOTIDE SEQUENCE [LARGE SCALE GENOMIC DNA]</scope>
    <source>
        <strain evidence="2">AS27yjCOA_65</strain>
    </source>
</reference>
<feature type="transmembrane region" description="Helical" evidence="1">
    <location>
        <begin position="90"/>
        <end position="111"/>
    </location>
</feature>
<comment type="caution">
    <text evidence="2">The sequence shown here is derived from an EMBL/GenBank/DDBJ whole genome shotgun (WGS) entry which is preliminary data.</text>
</comment>
<dbReference type="EMBL" id="JAAZON010000091">
    <property type="protein sequence ID" value="NMC61963.1"/>
    <property type="molecule type" value="Genomic_DNA"/>
</dbReference>
<feature type="transmembrane region" description="Helical" evidence="1">
    <location>
        <begin position="278"/>
        <end position="299"/>
    </location>
</feature>
<protein>
    <submittedName>
        <fullName evidence="2">Uncharacterized protein</fullName>
    </submittedName>
</protein>
<accession>A0A7X9IIE4</accession>
<proteinExistence type="predicted"/>
<sequence>MAWIVYRWHWMKTNPYPLDYDAFYYLTEIKHRIEFGEGYYTHNSLFFFIISALVKISGVNVIDGYYLAVIGALALFACSLYMLQVKETKSLFALAFPALVFNSDALFYLHYGFLKQVWGMAIFTLSLALFAHASRIECWRGILRASALAAFTFSCIFHLSSAVIGLFSATSYLIFRGKWKLFAPLLIVAVGIFLLHWSANTKPVLESFQPYFNLPWRWAMAHGWMNSFEYAEYSTYFIASILFVLLTKSFSRTQAFVAMLPYLISILPLWSDEFAFRYRLMISSTSLFFLCLSITLGKACIHERKITISWLIVILCGSRLFFEPGIHKIGPGMPVESLSSNVEKLDRYLPKDAFIVAPHGIQFRITYFLNRPSARRLPKNFPTAKIFFLDENSSVNCLPISSLNNRTSDEVDCVRLDAKWILRSG</sequence>
<feature type="transmembrane region" description="Helical" evidence="1">
    <location>
        <begin position="230"/>
        <end position="247"/>
    </location>
</feature>
<feature type="transmembrane region" description="Helical" evidence="1">
    <location>
        <begin position="64"/>
        <end position="83"/>
    </location>
</feature>